<accession>A0ABD2CMM8</accession>
<keyword evidence="2" id="KW-1185">Reference proteome</keyword>
<protein>
    <submittedName>
        <fullName evidence="1">Uncharacterized protein</fullName>
    </submittedName>
</protein>
<reference evidence="1 2" key="1">
    <citation type="journal article" date="2024" name="Ann. Entomol. Soc. Am.">
        <title>Genomic analyses of the southern and eastern yellowjacket wasps (Hymenoptera: Vespidae) reveal evolutionary signatures of social life.</title>
        <authorList>
            <person name="Catto M.A."/>
            <person name="Caine P.B."/>
            <person name="Orr S.E."/>
            <person name="Hunt B.G."/>
            <person name="Goodisman M.A.D."/>
        </authorList>
    </citation>
    <scope>NUCLEOTIDE SEQUENCE [LARGE SCALE GENOMIC DNA]</scope>
    <source>
        <strain evidence="1">232</strain>
        <tissue evidence="1">Head and thorax</tissue>
    </source>
</reference>
<name>A0ABD2CMM8_VESMC</name>
<sequence>MAFRIFHSIYKKNIQFRLLNKMFSNREFVLSECHFSVIYTSRGLPIHSACNVSLYEIVEVYFFIKHCCVIIFLIKKFQNVKVLRNQLPQLFPTISSLQAQVNLLCHFSNYIVFFGQDSSNAATLQCV</sequence>
<gene>
    <name evidence="1" type="ORF">V1477_004733</name>
</gene>
<evidence type="ECO:0000313" key="1">
    <source>
        <dbReference type="EMBL" id="KAL2746363.1"/>
    </source>
</evidence>
<proteinExistence type="predicted"/>
<evidence type="ECO:0000313" key="2">
    <source>
        <dbReference type="Proteomes" id="UP001607303"/>
    </source>
</evidence>
<organism evidence="1 2">
    <name type="scientific">Vespula maculifrons</name>
    <name type="common">Eastern yellow jacket</name>
    <name type="synonym">Wasp</name>
    <dbReference type="NCBI Taxonomy" id="7453"/>
    <lineage>
        <taxon>Eukaryota</taxon>
        <taxon>Metazoa</taxon>
        <taxon>Ecdysozoa</taxon>
        <taxon>Arthropoda</taxon>
        <taxon>Hexapoda</taxon>
        <taxon>Insecta</taxon>
        <taxon>Pterygota</taxon>
        <taxon>Neoptera</taxon>
        <taxon>Endopterygota</taxon>
        <taxon>Hymenoptera</taxon>
        <taxon>Apocrita</taxon>
        <taxon>Aculeata</taxon>
        <taxon>Vespoidea</taxon>
        <taxon>Vespidae</taxon>
        <taxon>Vespinae</taxon>
        <taxon>Vespula</taxon>
    </lineage>
</organism>
<dbReference type="Proteomes" id="UP001607303">
    <property type="component" value="Unassembled WGS sequence"/>
</dbReference>
<dbReference type="EMBL" id="JAYRBN010000037">
    <property type="protein sequence ID" value="KAL2746363.1"/>
    <property type="molecule type" value="Genomic_DNA"/>
</dbReference>
<dbReference type="AlphaFoldDB" id="A0ABD2CMM8"/>
<comment type="caution">
    <text evidence="1">The sequence shown here is derived from an EMBL/GenBank/DDBJ whole genome shotgun (WGS) entry which is preliminary data.</text>
</comment>